<feature type="region of interest" description="Disordered" evidence="1">
    <location>
        <begin position="1"/>
        <end position="51"/>
    </location>
</feature>
<gene>
    <name evidence="2" type="ORF">DA391_00380</name>
</gene>
<evidence type="ECO:0000313" key="2">
    <source>
        <dbReference type="EMBL" id="AVX36253.1"/>
    </source>
</evidence>
<evidence type="ECO:0000256" key="1">
    <source>
        <dbReference type="SAM" id="MobiDB-lite"/>
    </source>
</evidence>
<keyword evidence="3" id="KW-1185">Reference proteome</keyword>
<organism evidence="2 3">
    <name type="scientific">Yersinia massiliensis</name>
    <dbReference type="NCBI Taxonomy" id="419257"/>
    <lineage>
        <taxon>Bacteria</taxon>
        <taxon>Pseudomonadati</taxon>
        <taxon>Pseudomonadota</taxon>
        <taxon>Gammaproteobacteria</taxon>
        <taxon>Enterobacterales</taxon>
        <taxon>Yersiniaceae</taxon>
        <taxon>Yersinia</taxon>
    </lineage>
</organism>
<sequence>MTDTIKGKLSGLKSKMHFSRHRGKPPETGNDDLTEVNATNPLPELGEPVSDSKISKSKQMLESIVVHGLLNLAENRLSDDAFVDAVFEKAYELLPAAVRLAVSREVCRTYLHSRKKPLLAQLQQYRHDRLSITALPAHHDAMSAGAVSEVTAKTQHEGSPDT</sequence>
<dbReference type="EMBL" id="CP028487">
    <property type="protein sequence ID" value="AVX36253.1"/>
    <property type="molecule type" value="Genomic_DNA"/>
</dbReference>
<accession>A0ABM6UMV1</accession>
<dbReference type="Proteomes" id="UP000240908">
    <property type="component" value="Chromosome"/>
</dbReference>
<feature type="compositionally biased region" description="Basic residues" evidence="1">
    <location>
        <begin position="14"/>
        <end position="23"/>
    </location>
</feature>
<name>A0ABM6UMV1_9GAMM</name>
<protein>
    <submittedName>
        <fullName evidence="2">Uncharacterized protein</fullName>
    </submittedName>
</protein>
<dbReference type="RefSeq" id="WP_108087232.1">
    <property type="nucleotide sequence ID" value="NZ_CP028487.1"/>
</dbReference>
<proteinExistence type="predicted"/>
<evidence type="ECO:0000313" key="3">
    <source>
        <dbReference type="Proteomes" id="UP000240908"/>
    </source>
</evidence>
<reference evidence="3" key="1">
    <citation type="journal article" date="2018" name="Genome Announc.">
        <title>First complete genome sequence of Yersinia massiliensis.</title>
        <authorList>
            <person name="Thomas M.C."/>
            <person name="Arling V."/>
            <person name="Goji N."/>
            <person name="Janzen T.W."/>
            <person name="Duceppe M.-O."/>
            <person name="Mathews A."/>
            <person name="Carrillo C."/>
            <person name="Amoako K."/>
        </authorList>
    </citation>
    <scope>NUCLEOTIDE SEQUENCE [LARGE SCALE GENOMIC DNA]</scope>
    <source>
        <strain evidence="3">GTA</strain>
    </source>
</reference>